<evidence type="ECO:0000313" key="1">
    <source>
        <dbReference type="EMBL" id="KAK1924027.1"/>
    </source>
</evidence>
<dbReference type="GO" id="GO:0005739">
    <property type="term" value="C:mitochondrion"/>
    <property type="evidence" value="ECO:0007669"/>
    <property type="project" value="GOC"/>
</dbReference>
<sequence length="202" mass="22734">MSRCFSRCASIASSSSSSTAGAVRRYATKPGGSYSGMAAAPSDSRMDTFKHILYPLNSHLPLSPAPSGAHHPDHLARVQAVLPNPEVHETIERAFKLLQRHRRRARTDELRIKFKAMEVACDDLNEITMPKKGKETYDRAIYVAAAKRPDPWAKPKPVGKRISPEEVWKEARIEGLMPREIWVPTETRGKGWNYEWKRPSSA</sequence>
<accession>A0AAD9FQN9</accession>
<keyword evidence="2" id="KW-1185">Reference proteome</keyword>
<name>A0AAD9FQN9_PAPLA</name>
<protein>
    <submittedName>
        <fullName evidence="1">Uncharacterized protein</fullName>
    </submittedName>
</protein>
<dbReference type="GO" id="GO:0032543">
    <property type="term" value="P:mitochondrial translation"/>
    <property type="evidence" value="ECO:0007669"/>
    <property type="project" value="InterPro"/>
</dbReference>
<dbReference type="PANTHER" id="PTHR39150:SF1">
    <property type="entry name" value="LARGE RIBOSOMAL SUBUNIT PROTEIN ML40"/>
    <property type="match status" value="1"/>
</dbReference>
<reference evidence="1" key="1">
    <citation type="submission" date="2023-02" db="EMBL/GenBank/DDBJ databases">
        <title>Identification and recombinant expression of a fungal hydrolase from Papiliotrema laurentii that hydrolyzes apple cutin and clears colloidal polyester polyurethane.</title>
        <authorList>
            <consortium name="DOE Joint Genome Institute"/>
            <person name="Roman V.A."/>
            <person name="Bojanowski C."/>
            <person name="Crable B.R."/>
            <person name="Wagner D.N."/>
            <person name="Hung C.S."/>
            <person name="Nadeau L.J."/>
            <person name="Schratz L."/>
            <person name="Haridas S."/>
            <person name="Pangilinan J."/>
            <person name="Lipzen A."/>
            <person name="Na H."/>
            <person name="Yan M."/>
            <person name="Ng V."/>
            <person name="Grigoriev I.V."/>
            <person name="Spatafora J.W."/>
            <person name="Barlow D."/>
            <person name="Biffinger J."/>
            <person name="Kelley-Loughnane N."/>
            <person name="Varaljay V.A."/>
            <person name="Crookes-Goodson W.J."/>
        </authorList>
    </citation>
    <scope>NUCLEOTIDE SEQUENCE</scope>
    <source>
        <strain evidence="1">5307AH</strain>
    </source>
</reference>
<gene>
    <name evidence="1" type="ORF">DB88DRAFT_488884</name>
</gene>
<comment type="caution">
    <text evidence="1">The sequence shown here is derived from an EMBL/GenBank/DDBJ whole genome shotgun (WGS) entry which is preliminary data.</text>
</comment>
<proteinExistence type="predicted"/>
<dbReference type="Gene3D" id="6.10.250.3440">
    <property type="match status" value="1"/>
</dbReference>
<organism evidence="1 2">
    <name type="scientific">Papiliotrema laurentii</name>
    <name type="common">Cryptococcus laurentii</name>
    <dbReference type="NCBI Taxonomy" id="5418"/>
    <lineage>
        <taxon>Eukaryota</taxon>
        <taxon>Fungi</taxon>
        <taxon>Dikarya</taxon>
        <taxon>Basidiomycota</taxon>
        <taxon>Agaricomycotina</taxon>
        <taxon>Tremellomycetes</taxon>
        <taxon>Tremellales</taxon>
        <taxon>Rhynchogastremaceae</taxon>
        <taxon>Papiliotrema</taxon>
    </lineage>
</organism>
<dbReference type="AlphaFoldDB" id="A0AAD9FQN9"/>
<dbReference type="InterPro" id="IPR042831">
    <property type="entry name" value="Ribosomal_mL40_fung"/>
</dbReference>
<dbReference type="GO" id="GO:0003735">
    <property type="term" value="F:structural constituent of ribosome"/>
    <property type="evidence" value="ECO:0007669"/>
    <property type="project" value="InterPro"/>
</dbReference>
<dbReference type="PANTHER" id="PTHR39150">
    <property type="entry name" value="54S RIBOSOMAL PROTEIN L28, MITOCHONDRIAL"/>
    <property type="match status" value="1"/>
</dbReference>
<dbReference type="Proteomes" id="UP001182556">
    <property type="component" value="Unassembled WGS sequence"/>
</dbReference>
<dbReference type="EMBL" id="JAODAN010000005">
    <property type="protein sequence ID" value="KAK1924027.1"/>
    <property type="molecule type" value="Genomic_DNA"/>
</dbReference>
<evidence type="ECO:0000313" key="2">
    <source>
        <dbReference type="Proteomes" id="UP001182556"/>
    </source>
</evidence>